<evidence type="ECO:0000256" key="3">
    <source>
        <dbReference type="ARBA" id="ARBA00022777"/>
    </source>
</evidence>
<feature type="compositionally biased region" description="Basic and acidic residues" evidence="10">
    <location>
        <begin position="181"/>
        <end position="194"/>
    </location>
</feature>
<evidence type="ECO:0000256" key="1">
    <source>
        <dbReference type="ARBA" id="ARBA00022679"/>
    </source>
</evidence>
<comment type="similarity">
    <text evidence="5">Belongs to the protein kinase superfamily. STE Ser/Thr protein kinase family. MAP kinase kinase subfamily.</text>
</comment>
<feature type="compositionally biased region" description="Low complexity" evidence="10">
    <location>
        <begin position="130"/>
        <end position="143"/>
    </location>
</feature>
<evidence type="ECO:0000256" key="6">
    <source>
        <dbReference type="ARBA" id="ARBA00038999"/>
    </source>
</evidence>
<feature type="region of interest" description="Disordered" evidence="10">
    <location>
        <begin position="1"/>
        <end position="242"/>
    </location>
</feature>
<feature type="compositionally biased region" description="Low complexity" evidence="10">
    <location>
        <begin position="704"/>
        <end position="718"/>
    </location>
</feature>
<gene>
    <name evidence="12" type="ORF">TL16_g08100</name>
</gene>
<feature type="compositionally biased region" description="Pro residues" evidence="10">
    <location>
        <begin position="197"/>
        <end position="207"/>
    </location>
</feature>
<dbReference type="GO" id="GO:0005524">
    <property type="term" value="F:ATP binding"/>
    <property type="evidence" value="ECO:0007669"/>
    <property type="project" value="UniProtKB-KW"/>
</dbReference>
<keyword evidence="3" id="KW-0418">Kinase</keyword>
<evidence type="ECO:0000256" key="9">
    <source>
        <dbReference type="ARBA" id="ARBA00051693"/>
    </source>
</evidence>
<comment type="catalytic activity">
    <reaction evidence="9">
        <text>L-tyrosyl-[protein] + ATP = O-phospho-L-tyrosyl-[protein] + ADP + H(+)</text>
        <dbReference type="Rhea" id="RHEA:10596"/>
        <dbReference type="Rhea" id="RHEA-COMP:10136"/>
        <dbReference type="Rhea" id="RHEA-COMP:20101"/>
        <dbReference type="ChEBI" id="CHEBI:15378"/>
        <dbReference type="ChEBI" id="CHEBI:30616"/>
        <dbReference type="ChEBI" id="CHEBI:46858"/>
        <dbReference type="ChEBI" id="CHEBI:61978"/>
        <dbReference type="ChEBI" id="CHEBI:456216"/>
        <dbReference type="EC" id="2.7.12.2"/>
    </reaction>
</comment>
<dbReference type="EC" id="2.7.12.2" evidence="6"/>
<evidence type="ECO:0000256" key="5">
    <source>
        <dbReference type="ARBA" id="ARBA00038035"/>
    </source>
</evidence>
<comment type="caution">
    <text evidence="12">The sequence shown here is derived from an EMBL/GenBank/DDBJ whole genome shotgun (WGS) entry which is preliminary data.</text>
</comment>
<feature type="compositionally biased region" description="Low complexity" evidence="10">
    <location>
        <begin position="90"/>
        <end position="102"/>
    </location>
</feature>
<dbReference type="Pfam" id="PF00069">
    <property type="entry name" value="Pkinase"/>
    <property type="match status" value="1"/>
</dbReference>
<accession>A0A9W7AZC1</accession>
<sequence>MPPPPPSRPPPSRASPPSRPIPSKPAWNDRFSQSNPGPPPQKPLPIPTTYKSTHGGSIKSRIDMGNPKHRSRPGSSSSTGSRGSGGGTRPGSSSNSRPGSRGQVDPPYMPWLKKEAKSEIDNQPPFSHRSSTQNQNSSTKQTSLKPTRSFRNSDSASSVHSQTSTTSVSAITNIQRLAAQHFERLAQKMTDRTPSHKPTPPSRPPPVKSVVAESKNDFEDEDNDYKLTVQSESSSDDDSTYSSPMLALDICAINKEDEEGKAEDENNASFRVSDSFIKISGGFEIRRDGLQRTPKMPGSEANVFSKVKAGGVEGTTGDAKDLMVTLAVLGKGASGVVRKALHVPALMLVAQKVIPVFDDDRRHQMVRELKALYTNLVPLVPCPHIVSLYEAYMDKKASSVTLVVEYMDGGSLQDIVETGGCNSEPVLANIACRVLYGLSFLHKNRQIHRDVKPANLLINHHGNVKISDFGIVKDMGEDVTAAETFTGTFTYMSPERISGTKYSFSSDVWSLGLSLMTVALGKFPFEKEAEGGYWSLLQALRGDKPVPELNSYDLEQEEEFSEEFQDFLDLCLKKDPDERPSAVELLKHPFVSGVDLSDGGGGDLEGGGSDTARAEIVEIQENVIEYYRRLWAKQSSSGTKLTVPNFNKPKLKRLGRQIGLSVGIVQRKMRGVLKTLKGELMEHGMDSVRGEGEETGDGGGGGSFVSSAASGSGRSEYK</sequence>
<dbReference type="Gene3D" id="1.10.510.10">
    <property type="entry name" value="Transferase(Phosphotransferase) domain 1"/>
    <property type="match status" value="1"/>
</dbReference>
<feature type="region of interest" description="Disordered" evidence="10">
    <location>
        <begin position="683"/>
        <end position="718"/>
    </location>
</feature>
<dbReference type="InterPro" id="IPR011009">
    <property type="entry name" value="Kinase-like_dom_sf"/>
</dbReference>
<evidence type="ECO:0000256" key="7">
    <source>
        <dbReference type="ARBA" id="ARBA00049014"/>
    </source>
</evidence>
<dbReference type="SMART" id="SM00220">
    <property type="entry name" value="S_TKc"/>
    <property type="match status" value="1"/>
</dbReference>
<feature type="compositionally biased region" description="Basic and acidic residues" evidence="10">
    <location>
        <begin position="683"/>
        <end position="692"/>
    </location>
</feature>
<evidence type="ECO:0000313" key="12">
    <source>
        <dbReference type="EMBL" id="GMH79306.1"/>
    </source>
</evidence>
<evidence type="ECO:0000256" key="4">
    <source>
        <dbReference type="ARBA" id="ARBA00022840"/>
    </source>
</evidence>
<dbReference type="AlphaFoldDB" id="A0A9W7AZC1"/>
<evidence type="ECO:0000256" key="10">
    <source>
        <dbReference type="SAM" id="MobiDB-lite"/>
    </source>
</evidence>
<comment type="catalytic activity">
    <reaction evidence="7">
        <text>L-seryl-[protein] + ATP = O-phospho-L-seryl-[protein] + ADP + H(+)</text>
        <dbReference type="Rhea" id="RHEA:17989"/>
        <dbReference type="Rhea" id="RHEA-COMP:9863"/>
        <dbReference type="Rhea" id="RHEA-COMP:11604"/>
        <dbReference type="ChEBI" id="CHEBI:15378"/>
        <dbReference type="ChEBI" id="CHEBI:29999"/>
        <dbReference type="ChEBI" id="CHEBI:30616"/>
        <dbReference type="ChEBI" id="CHEBI:83421"/>
        <dbReference type="ChEBI" id="CHEBI:456216"/>
        <dbReference type="EC" id="2.7.12.2"/>
    </reaction>
</comment>
<keyword evidence="2" id="KW-0547">Nucleotide-binding</keyword>
<dbReference type="PROSITE" id="PS50011">
    <property type="entry name" value="PROTEIN_KINASE_DOM"/>
    <property type="match status" value="1"/>
</dbReference>
<protein>
    <recommendedName>
        <fullName evidence="6">mitogen-activated protein kinase kinase</fullName>
        <ecNumber evidence="6">2.7.12.2</ecNumber>
    </recommendedName>
</protein>
<keyword evidence="4" id="KW-0067">ATP-binding</keyword>
<feature type="compositionally biased region" description="Low complexity" evidence="10">
    <location>
        <begin position="153"/>
        <end position="170"/>
    </location>
</feature>
<proteinExistence type="inferred from homology"/>
<dbReference type="Proteomes" id="UP001162640">
    <property type="component" value="Unassembled WGS sequence"/>
</dbReference>
<dbReference type="Gene3D" id="3.30.200.20">
    <property type="entry name" value="Phosphorylase Kinase, domain 1"/>
    <property type="match status" value="1"/>
</dbReference>
<evidence type="ECO:0000259" key="11">
    <source>
        <dbReference type="PROSITE" id="PS50011"/>
    </source>
</evidence>
<evidence type="ECO:0000256" key="2">
    <source>
        <dbReference type="ARBA" id="ARBA00022741"/>
    </source>
</evidence>
<evidence type="ECO:0000313" key="13">
    <source>
        <dbReference type="Proteomes" id="UP001162640"/>
    </source>
</evidence>
<evidence type="ECO:0000256" key="8">
    <source>
        <dbReference type="ARBA" id="ARBA00049299"/>
    </source>
</evidence>
<comment type="catalytic activity">
    <reaction evidence="8">
        <text>L-threonyl-[protein] + ATP = O-phospho-L-threonyl-[protein] + ADP + H(+)</text>
        <dbReference type="Rhea" id="RHEA:46608"/>
        <dbReference type="Rhea" id="RHEA-COMP:11060"/>
        <dbReference type="Rhea" id="RHEA-COMP:11605"/>
        <dbReference type="ChEBI" id="CHEBI:15378"/>
        <dbReference type="ChEBI" id="CHEBI:30013"/>
        <dbReference type="ChEBI" id="CHEBI:30616"/>
        <dbReference type="ChEBI" id="CHEBI:61977"/>
        <dbReference type="ChEBI" id="CHEBI:456216"/>
        <dbReference type="EC" id="2.7.12.2"/>
    </reaction>
</comment>
<dbReference type="InterPro" id="IPR000719">
    <property type="entry name" value="Prot_kinase_dom"/>
</dbReference>
<keyword evidence="1" id="KW-0808">Transferase</keyword>
<dbReference type="SUPFAM" id="SSF56112">
    <property type="entry name" value="Protein kinase-like (PK-like)"/>
    <property type="match status" value="1"/>
</dbReference>
<dbReference type="GO" id="GO:0004708">
    <property type="term" value="F:MAP kinase kinase activity"/>
    <property type="evidence" value="ECO:0007669"/>
    <property type="project" value="UniProtKB-EC"/>
</dbReference>
<feature type="compositionally biased region" description="Pro residues" evidence="10">
    <location>
        <begin position="1"/>
        <end position="23"/>
    </location>
</feature>
<organism evidence="12 13">
    <name type="scientific">Triparma laevis f. inornata</name>
    <dbReference type="NCBI Taxonomy" id="1714386"/>
    <lineage>
        <taxon>Eukaryota</taxon>
        <taxon>Sar</taxon>
        <taxon>Stramenopiles</taxon>
        <taxon>Ochrophyta</taxon>
        <taxon>Bolidophyceae</taxon>
        <taxon>Parmales</taxon>
        <taxon>Triparmaceae</taxon>
        <taxon>Triparma</taxon>
    </lineage>
</organism>
<feature type="compositionally biased region" description="Pro residues" evidence="10">
    <location>
        <begin position="36"/>
        <end position="46"/>
    </location>
</feature>
<dbReference type="PANTHER" id="PTHR48013:SF9">
    <property type="entry name" value="DUAL SPECIFICITY MITOGEN-ACTIVATED PROTEIN KINASE KINASE 5"/>
    <property type="match status" value="1"/>
</dbReference>
<dbReference type="EMBL" id="BLQM01000263">
    <property type="protein sequence ID" value="GMH79306.1"/>
    <property type="molecule type" value="Genomic_DNA"/>
</dbReference>
<dbReference type="PANTHER" id="PTHR48013">
    <property type="entry name" value="DUAL SPECIFICITY MITOGEN-ACTIVATED PROTEIN KINASE KINASE 5-RELATED"/>
    <property type="match status" value="1"/>
</dbReference>
<name>A0A9W7AZC1_9STRA</name>
<reference evidence="13" key="1">
    <citation type="journal article" date="2023" name="Commun. Biol.">
        <title>Genome analysis of Parmales, the sister group of diatoms, reveals the evolutionary specialization of diatoms from phago-mixotrophs to photoautotrophs.</title>
        <authorList>
            <person name="Ban H."/>
            <person name="Sato S."/>
            <person name="Yoshikawa S."/>
            <person name="Yamada K."/>
            <person name="Nakamura Y."/>
            <person name="Ichinomiya M."/>
            <person name="Sato N."/>
            <person name="Blanc-Mathieu R."/>
            <person name="Endo H."/>
            <person name="Kuwata A."/>
            <person name="Ogata H."/>
        </authorList>
    </citation>
    <scope>NUCLEOTIDE SEQUENCE [LARGE SCALE GENOMIC DNA]</scope>
</reference>
<feature type="domain" description="Protein kinase" evidence="11">
    <location>
        <begin position="323"/>
        <end position="591"/>
    </location>
</feature>